<keyword evidence="1" id="KW-1133">Transmembrane helix</keyword>
<dbReference type="InterPro" id="IPR011050">
    <property type="entry name" value="Pectin_lyase_fold/virulence"/>
</dbReference>
<evidence type="ECO:0000313" key="3">
    <source>
        <dbReference type="Proteomes" id="UP000515981"/>
    </source>
</evidence>
<gene>
    <name evidence="2" type="ORF">H9Q77_14095</name>
</gene>
<dbReference type="RefSeq" id="WP_249325955.1">
    <property type="nucleotide sequence ID" value="NZ_CP060633.1"/>
</dbReference>
<dbReference type="EMBL" id="CP060633">
    <property type="protein sequence ID" value="QNM02186.1"/>
    <property type="molecule type" value="Genomic_DNA"/>
</dbReference>
<keyword evidence="3" id="KW-1185">Reference proteome</keyword>
<dbReference type="Proteomes" id="UP000515981">
    <property type="component" value="Chromosome"/>
</dbReference>
<dbReference type="Gene3D" id="2.160.20.10">
    <property type="entry name" value="Single-stranded right-handed beta-helix, Pectin lyase-like"/>
    <property type="match status" value="1"/>
</dbReference>
<feature type="transmembrane region" description="Helical" evidence="1">
    <location>
        <begin position="85"/>
        <end position="104"/>
    </location>
</feature>
<evidence type="ECO:0000256" key="1">
    <source>
        <dbReference type="SAM" id="Phobius"/>
    </source>
</evidence>
<name>A0A7G9FUF4_9FIRM</name>
<dbReference type="SUPFAM" id="SSF51126">
    <property type="entry name" value="Pectin lyase-like"/>
    <property type="match status" value="1"/>
</dbReference>
<keyword evidence="1" id="KW-0472">Membrane</keyword>
<evidence type="ECO:0000313" key="2">
    <source>
        <dbReference type="EMBL" id="QNM02186.1"/>
    </source>
</evidence>
<proteinExistence type="predicted"/>
<feature type="transmembrane region" description="Helical" evidence="1">
    <location>
        <begin position="116"/>
        <end position="137"/>
    </location>
</feature>
<dbReference type="KEGG" id="ssun:H9Q77_14095"/>
<organism evidence="2 3">
    <name type="scientific">Simiaoa sunii</name>
    <dbReference type="NCBI Taxonomy" id="2763672"/>
    <lineage>
        <taxon>Bacteria</taxon>
        <taxon>Bacillati</taxon>
        <taxon>Bacillota</taxon>
        <taxon>Clostridia</taxon>
        <taxon>Lachnospirales</taxon>
        <taxon>Lachnospiraceae</taxon>
        <taxon>Simiaoa</taxon>
    </lineage>
</organism>
<protein>
    <recommendedName>
        <fullName evidence="4">Right handed beta helix domain-containing protein</fullName>
    </recommendedName>
</protein>
<feature type="transmembrane region" description="Helical" evidence="1">
    <location>
        <begin position="149"/>
        <end position="167"/>
    </location>
</feature>
<dbReference type="AlphaFoldDB" id="A0A7G9FUF4"/>
<sequence>MAVVIFCFGCAFIFYELTGIIGREMLADKHITGSGEGYQNVVFGKDSKDSLIVNIQYNVFAPIIYMLLIAAALQYFEMNQLAQNAVYIVPCYYLVRGFMITVVSGKRQLYNPGYEFKVAMMGTILAFAVQYALVLPGKGILPTVEEFRTQLWLVFLALAYQFVIRTFGRSAKNRQNKVCTQQMKKKYILDKYDAFREKYDSIVNEIAPGNYLQRVIYSIMIYENFNRTKTQRWGENIIFLLGKRPMTLGIMQVKTLKFIRDAQSVEMGCQKVKQSFEEYVERAIRENDQYYRFEGGEPEICLEKICQDYNGAEDYVDAIKYIFYTLHEFEYAYDETYEIEKRMPKTQEITECSENYAEVYTFEELAEKLGRCSHIKLLEDCSITPLETENVHAVCDPIYRGNMLIVENVEDLTVEGQHKIITLYGGDGLCFRNCKNLTLHGISFKQQDCVPEEVEAEPILRFDNCAGINLEQIEIEARDRKGIFIHQCRKVCIEGGKLQGCCSVACKAEESDIAIASSVFTQNHCAEGVIQVSDGLLNIENSILEDNPVQDNLIYNINSNVKCNNVFVKGGGFKQISNQVIGQGVHVVKDCN</sequence>
<dbReference type="InterPro" id="IPR012334">
    <property type="entry name" value="Pectin_lyas_fold"/>
</dbReference>
<feature type="transmembrane region" description="Helical" evidence="1">
    <location>
        <begin position="55"/>
        <end position="73"/>
    </location>
</feature>
<reference evidence="2 3" key="1">
    <citation type="submission" date="2020-08" db="EMBL/GenBank/DDBJ databases">
        <authorList>
            <person name="Liu C."/>
            <person name="Sun Q."/>
        </authorList>
    </citation>
    <scope>NUCLEOTIDE SEQUENCE [LARGE SCALE GENOMIC DNA]</scope>
    <source>
        <strain evidence="2 3">NSJ-8</strain>
    </source>
</reference>
<accession>A0A7G9FUF4</accession>
<evidence type="ECO:0008006" key="4">
    <source>
        <dbReference type="Google" id="ProtNLM"/>
    </source>
</evidence>
<keyword evidence="1" id="KW-0812">Transmembrane</keyword>